<feature type="region of interest" description="Disordered" evidence="1">
    <location>
        <begin position="55"/>
        <end position="80"/>
    </location>
</feature>
<evidence type="ECO:0000313" key="4">
    <source>
        <dbReference type="Proteomes" id="UP001348817"/>
    </source>
</evidence>
<protein>
    <recommendedName>
        <fullName evidence="5">DUF2961 domain-containing protein</fullName>
    </recommendedName>
</protein>
<evidence type="ECO:0008006" key="5">
    <source>
        <dbReference type="Google" id="ProtNLM"/>
    </source>
</evidence>
<dbReference type="Gene3D" id="2.60.120.1390">
    <property type="match status" value="2"/>
</dbReference>
<organism evidence="3 4">
    <name type="scientific">Fulvitalea axinellae</name>
    <dbReference type="NCBI Taxonomy" id="1182444"/>
    <lineage>
        <taxon>Bacteria</taxon>
        <taxon>Pseudomonadati</taxon>
        <taxon>Bacteroidota</taxon>
        <taxon>Cytophagia</taxon>
        <taxon>Cytophagales</taxon>
        <taxon>Persicobacteraceae</taxon>
        <taxon>Fulvitalea</taxon>
    </lineage>
</organism>
<proteinExistence type="predicted"/>
<keyword evidence="3" id="KW-0614">Plasmid</keyword>
<evidence type="ECO:0000256" key="2">
    <source>
        <dbReference type="SAM" id="SignalP"/>
    </source>
</evidence>
<reference evidence="3 4" key="1">
    <citation type="submission" date="2021-12" db="EMBL/GenBank/DDBJ databases">
        <title>Genome sequencing of bacteria with rrn-lacking chromosome and rrn-plasmid.</title>
        <authorList>
            <person name="Anda M."/>
            <person name="Iwasaki W."/>
        </authorList>
    </citation>
    <scope>NUCLEOTIDE SEQUENCE [LARGE SCALE GENOMIC DNA]</scope>
    <source>
        <strain evidence="3 4">DSM 100852</strain>
        <plasmid evidence="3 4">pFA3</plasmid>
    </source>
</reference>
<evidence type="ECO:0000313" key="3">
    <source>
        <dbReference type="EMBL" id="BDD12168.1"/>
    </source>
</evidence>
<dbReference type="AlphaFoldDB" id="A0AAU9CVY2"/>
<keyword evidence="4" id="KW-1185">Reference proteome</keyword>
<evidence type="ECO:0000256" key="1">
    <source>
        <dbReference type="SAM" id="MobiDB-lite"/>
    </source>
</evidence>
<name>A0AAU9CVY2_9BACT</name>
<dbReference type="Pfam" id="PF11175">
    <property type="entry name" value="DUF2961"/>
    <property type="match status" value="1"/>
</dbReference>
<gene>
    <name evidence="3" type="ORF">FUAX_46000</name>
</gene>
<feature type="signal peptide" evidence="2">
    <location>
        <begin position="1"/>
        <end position="20"/>
    </location>
</feature>
<keyword evidence="2" id="KW-0732">Signal</keyword>
<accession>A0AAU9CVY2</accession>
<dbReference type="EMBL" id="AP025317">
    <property type="protein sequence ID" value="BDD12168.1"/>
    <property type="molecule type" value="Genomic_DNA"/>
</dbReference>
<feature type="chain" id="PRO_5043526871" description="DUF2961 domain-containing protein" evidence="2">
    <location>
        <begin position="21"/>
        <end position="552"/>
    </location>
</feature>
<geneLocation type="plasmid" evidence="3 4">
    <name>pFA3</name>
</geneLocation>
<dbReference type="Proteomes" id="UP001348817">
    <property type="component" value="Plasmid pFA3"/>
</dbReference>
<sequence length="552" mass="62763">MRQFFWILTPLFLVSTNVFSQYRVTMSSLLNEMTTTDQIAKWPEATYRCAQFSSYDRRSKTPNPADGRAKKSNPDSGTGWFANNDSNNFIRTDSIDGRAEMVMMDHNAPGAIVRFWLVTTPGVWNNPGKIRIYIDSAQKPTVEMDAWELIGGNGLAGFPFSYIASDATIPAGRRGRNLYLPIPYAKSCKVTWEKGPGPVTGWSSRYYNINYREYKSGTDVESFSLDVLKKNSNKILRTGAKLIAEKSVEGKSKTVKDHILKPEGISELKIKGERALRNIRLKISANDYRQALRSTVIKISFDGNRTVWCPIGEFFGIGNTPTENHTYYVSNSAENIMTARWPMPFQKNAKLEIINHGDQDVNIEELSVVSNKWNWDENSMYFYGTWFEKRHIDATHRQDINFVSVEGKGVYVGDALSLFNSASGRAWWGEGDEKIFVDGESFPSHFGTGSEDYYGYAWARSESFYHPFIAQPSGSGNKKVGPVTNARYRILDAIPFNKSIRFYMELWHWEEVKINYAPATFFYAQPGAKVNIQPDIEAVKYKIAKTQSEFLQ</sequence>
<dbReference type="KEGG" id="fax:FUAX_46000"/>
<dbReference type="InterPro" id="IPR021345">
    <property type="entry name" value="DUF2961"/>
</dbReference>